<feature type="domain" description="CCZ1/INTU/HPS4 third Longin" evidence="4">
    <location>
        <begin position="353"/>
        <end position="447"/>
    </location>
</feature>
<dbReference type="RefSeq" id="XP_025831374.1">
    <property type="nucleotide sequence ID" value="XM_025975589.1"/>
</dbReference>
<evidence type="ECO:0000259" key="4">
    <source>
        <dbReference type="Pfam" id="PF19033"/>
    </source>
</evidence>
<dbReference type="InterPro" id="IPR043988">
    <property type="entry name" value="CCZ1/INTU_longin_2"/>
</dbReference>
<dbReference type="GO" id="GO:0035658">
    <property type="term" value="C:Mon1-Ccz1 complex"/>
    <property type="evidence" value="ECO:0007669"/>
    <property type="project" value="InterPro"/>
</dbReference>
<dbReference type="GeneID" id="108737510"/>
<feature type="domain" description="CCZ1/INTU second Longin" evidence="3">
    <location>
        <begin position="203"/>
        <end position="326"/>
    </location>
</feature>
<dbReference type="Pfam" id="PF19033">
    <property type="entry name" value="Intu_longin_3"/>
    <property type="match status" value="1"/>
</dbReference>
<dbReference type="InParanoid" id="A0A7F5R616"/>
<organism evidence="5 6">
    <name type="scientific">Agrilus planipennis</name>
    <name type="common">Emerald ash borer</name>
    <name type="synonym">Agrilus marcopoli</name>
    <dbReference type="NCBI Taxonomy" id="224129"/>
    <lineage>
        <taxon>Eukaryota</taxon>
        <taxon>Metazoa</taxon>
        <taxon>Ecdysozoa</taxon>
        <taxon>Arthropoda</taxon>
        <taxon>Hexapoda</taxon>
        <taxon>Insecta</taxon>
        <taxon>Pterygota</taxon>
        <taxon>Neoptera</taxon>
        <taxon>Endopterygota</taxon>
        <taxon>Coleoptera</taxon>
        <taxon>Polyphaga</taxon>
        <taxon>Elateriformia</taxon>
        <taxon>Buprestoidea</taxon>
        <taxon>Buprestidae</taxon>
        <taxon>Agrilinae</taxon>
        <taxon>Agrilus</taxon>
    </lineage>
</organism>
<dbReference type="KEGG" id="apln:108737510"/>
<reference evidence="6" key="1">
    <citation type="submission" date="2025-08" db="UniProtKB">
        <authorList>
            <consortium name="RefSeq"/>
        </authorList>
    </citation>
    <scope>IDENTIFICATION</scope>
    <source>
        <tissue evidence="6">Entire body</tissue>
    </source>
</reference>
<proteinExistence type="inferred from homology"/>
<dbReference type="PANTHER" id="PTHR13056">
    <property type="entry name" value="VACUOLAR FUSION PROTEIN CCZ1 HOMOLOG-RELATED"/>
    <property type="match status" value="1"/>
</dbReference>
<dbReference type="PANTHER" id="PTHR13056:SF0">
    <property type="entry name" value="VACUOLAR FUSION PROTEIN CCZ1 HOMOLOG-RELATED"/>
    <property type="match status" value="1"/>
</dbReference>
<evidence type="ECO:0000259" key="2">
    <source>
        <dbReference type="Pfam" id="PF19031"/>
    </source>
</evidence>
<dbReference type="Proteomes" id="UP000192223">
    <property type="component" value="Unplaced"/>
</dbReference>
<evidence type="ECO:0000313" key="6">
    <source>
        <dbReference type="RefSeq" id="XP_025831374.1"/>
    </source>
</evidence>
<dbReference type="Pfam" id="PF19032">
    <property type="entry name" value="Intu_longin_2"/>
    <property type="match status" value="1"/>
</dbReference>
<comment type="similarity">
    <text evidence="1">Belongs to the CCZ1 family.</text>
</comment>
<feature type="domain" description="CCZ1/INTU/HSP4 first Longin" evidence="2">
    <location>
        <begin position="9"/>
        <end position="134"/>
    </location>
</feature>
<protein>
    <submittedName>
        <fullName evidence="6">Vacuolar fusion protein CCZ1 homolog</fullName>
    </submittedName>
</protein>
<gene>
    <name evidence="6" type="primary">LOC108737510</name>
</gene>
<accession>A0A7F5R616</accession>
<dbReference type="FunCoup" id="A0A7F5R616">
    <property type="interactions" value="2540"/>
</dbReference>
<dbReference type="Pfam" id="PF19031">
    <property type="entry name" value="Intu_longin_1"/>
    <property type="match status" value="1"/>
</dbReference>
<dbReference type="OrthoDB" id="240546at2759"/>
<evidence type="ECO:0000313" key="5">
    <source>
        <dbReference type="Proteomes" id="UP000192223"/>
    </source>
</evidence>
<keyword evidence="5" id="KW-1185">Reference proteome</keyword>
<dbReference type="InterPro" id="IPR013176">
    <property type="entry name" value="Ccz1"/>
</dbReference>
<dbReference type="InterPro" id="IPR043987">
    <property type="entry name" value="CCZ1/INTU/HSP4_longin_1"/>
</dbReference>
<sequence>MNSRNEIELKNFFIFNSTYCIKEGEEQNKILFYFPPTEDLNTQINNVGLVEAIIKFTGNFKSQCDTRSLHTLKTRQLYYQPEKNFWMTMTLNLPFKVKSKEEVEQLDYMEDEIQDEVYNAVLKQAYDLYYLFFGSFSDGSGSDTILLKSKLMNHFSPYLKSIKLAHCDIMNIFNGIHFLPLNKQNFLNVQCFINLLECTYKFIKYTAVLFNDCLIWSSVEPPSMQTIYQYLTGILLPAQMETEIQGGSMPRNSPFTSTHFGRYVTGPSNLKSAESLGKIPKVHLNSEKSSGTYYMILYRALSATVCLFVAGEELNLSLFRDLDEFMGPKLTTIASDIAEYCAKHITPITNADNSPRFIYFNKLNLACKSTVHLDNRQSGNLATGKDTIKIMVDMDDQKSLIGLSGEIIVKTMNDCWVVGRFSNSREFYLAMQQKNASLIEINDEVKKVCDTELKGIFFHPM</sequence>
<evidence type="ECO:0000259" key="3">
    <source>
        <dbReference type="Pfam" id="PF19032"/>
    </source>
</evidence>
<evidence type="ECO:0000256" key="1">
    <source>
        <dbReference type="ARBA" id="ARBA00005352"/>
    </source>
</evidence>
<name>A0A7F5R616_AGRPL</name>
<dbReference type="AlphaFoldDB" id="A0A7F5R616"/>
<dbReference type="InterPro" id="IPR043989">
    <property type="entry name" value="CCZ1/INTU/HSP4_longin_3"/>
</dbReference>
<dbReference type="GO" id="GO:0016192">
    <property type="term" value="P:vesicle-mediated transport"/>
    <property type="evidence" value="ECO:0007669"/>
    <property type="project" value="InterPro"/>
</dbReference>